<dbReference type="InterPro" id="IPR002048">
    <property type="entry name" value="EF_hand_dom"/>
</dbReference>
<dbReference type="Pfam" id="PF13499">
    <property type="entry name" value="EF-hand_7"/>
    <property type="match status" value="1"/>
</dbReference>
<feature type="non-terminal residue" evidence="3">
    <location>
        <position position="1"/>
    </location>
</feature>
<keyword evidence="1" id="KW-0106">Calcium</keyword>
<feature type="domain" description="EF-hand" evidence="2">
    <location>
        <begin position="57"/>
        <end position="92"/>
    </location>
</feature>
<dbReference type="AlphaFoldDB" id="Q1RQB9"/>
<dbReference type="SUPFAM" id="SSF47473">
    <property type="entry name" value="EF-hand"/>
    <property type="match status" value="1"/>
</dbReference>
<sequence length="99" mass="11009">IQMAISQAELDKMYKALRDLSKKAITELDKSGDKKLSFAEVKDTLKKFLSDGGYPNADDATLKAFFDAVDTDKSGSLCEEELYQFFKAVADEAIKGMKK</sequence>
<proteinExistence type="evidence at transcript level"/>
<feature type="domain" description="EF-hand" evidence="2">
    <location>
        <begin position="16"/>
        <end position="51"/>
    </location>
</feature>
<accession>Q1RQB9</accession>
<dbReference type="PROSITE" id="PS00018">
    <property type="entry name" value="EF_HAND_1"/>
    <property type="match status" value="2"/>
</dbReference>
<evidence type="ECO:0000313" key="3">
    <source>
        <dbReference type="EMBL" id="CAI84510.1"/>
    </source>
</evidence>
<dbReference type="EMBL" id="AJ965652">
    <property type="protein sequence ID" value="CAI84510.1"/>
    <property type="molecule type" value="mRNA"/>
</dbReference>
<dbReference type="SMART" id="SM00054">
    <property type="entry name" value="EFh"/>
    <property type="match status" value="2"/>
</dbReference>
<dbReference type="PROSITE" id="PS50222">
    <property type="entry name" value="EF_HAND_2"/>
    <property type="match status" value="2"/>
</dbReference>
<name>Q1RQB9_NYCOV</name>
<dbReference type="GO" id="GO:0005509">
    <property type="term" value="F:calcium ion binding"/>
    <property type="evidence" value="ECO:0007669"/>
    <property type="project" value="InterPro"/>
</dbReference>
<dbReference type="Gene3D" id="1.10.238.10">
    <property type="entry name" value="EF-hand"/>
    <property type="match status" value="1"/>
</dbReference>
<organism evidence="3">
    <name type="scientific">Nyctotherus ovalis</name>
    <name type="common">Ciliate protozoan</name>
    <dbReference type="NCBI Taxonomy" id="70075"/>
    <lineage>
        <taxon>Eukaryota</taxon>
        <taxon>Sar</taxon>
        <taxon>Alveolata</taxon>
        <taxon>Ciliophora</taxon>
        <taxon>Intramacronucleata</taxon>
        <taxon>Armophorea</taxon>
        <taxon>Clevelandellida</taxon>
        <taxon>Nyctotheridae</taxon>
        <taxon>Nyctotherus</taxon>
    </lineage>
</organism>
<evidence type="ECO:0000259" key="2">
    <source>
        <dbReference type="PROSITE" id="PS50222"/>
    </source>
</evidence>
<dbReference type="InterPro" id="IPR018247">
    <property type="entry name" value="EF_Hand_1_Ca_BS"/>
</dbReference>
<dbReference type="InterPro" id="IPR011992">
    <property type="entry name" value="EF-hand-dom_pair"/>
</dbReference>
<protein>
    <submittedName>
        <fullName evidence="3">Hypothetical</fullName>
    </submittedName>
</protein>
<evidence type="ECO:0000256" key="1">
    <source>
        <dbReference type="ARBA" id="ARBA00022837"/>
    </source>
</evidence>
<reference evidence="3" key="1">
    <citation type="submission" date="2005-04" db="EMBL/GenBank/DDBJ databases">
        <title>The 3' untranslated region of mRNAs from the ciliate Nyctotherus ovalis.</title>
        <authorList>
            <person name="Destables E."/>
            <person name="Thomas N.A."/>
            <person name="Boxma B."/>
            <person name="van Alen T.A."/>
            <person name="van der Staay G.W."/>
            <person name="Hackstein J.H."/>
            <person name="McEwan N.R."/>
        </authorList>
    </citation>
    <scope>NUCLEOTIDE SEQUENCE</scope>
</reference>